<evidence type="ECO:0000256" key="7">
    <source>
        <dbReference type="ARBA" id="ARBA00023160"/>
    </source>
</evidence>
<feature type="active site" description="Proton donor" evidence="11">
    <location>
        <position position="236"/>
    </location>
</feature>
<gene>
    <name evidence="11" type="primary">fabV</name>
    <name evidence="15" type="ORF">ALSL_1666</name>
</gene>
<evidence type="ECO:0000256" key="10">
    <source>
        <dbReference type="ARBA" id="ARBA00060887"/>
    </source>
</evidence>
<evidence type="ECO:0000256" key="2">
    <source>
        <dbReference type="ARBA" id="ARBA00022516"/>
    </source>
</evidence>
<feature type="domain" description="Trans-2-enoyl-CoA reductase-like NAD(P)H binding" evidence="14">
    <location>
        <begin position="2"/>
        <end position="79"/>
    </location>
</feature>
<keyword evidence="16" id="KW-1185">Reference proteome</keyword>
<keyword evidence="5 11" id="KW-0520">NAD</keyword>
<dbReference type="GO" id="GO:0004318">
    <property type="term" value="F:enoyl-[acyl-carrier-protein] reductase (NADH) activity"/>
    <property type="evidence" value="ECO:0007669"/>
    <property type="project" value="UniProtKB-UniRule"/>
</dbReference>
<dbReference type="NCBIfam" id="NF010177">
    <property type="entry name" value="PRK13656.1"/>
    <property type="match status" value="1"/>
</dbReference>
<evidence type="ECO:0000256" key="6">
    <source>
        <dbReference type="ARBA" id="ARBA00023098"/>
    </source>
</evidence>
<accession>A0A2Z6E745</accession>
<dbReference type="AlphaFoldDB" id="A0A2Z6E745"/>
<dbReference type="OrthoDB" id="9802260at2"/>
<feature type="binding site" evidence="11">
    <location>
        <begin position="272"/>
        <end position="274"/>
    </location>
    <ligand>
        <name>NAD(+)</name>
        <dbReference type="ChEBI" id="CHEBI:57540"/>
    </ligand>
</feature>
<keyword evidence="4 11" id="KW-0560">Oxidoreductase</keyword>
<evidence type="ECO:0000259" key="12">
    <source>
        <dbReference type="Pfam" id="PF07055"/>
    </source>
</evidence>
<comment type="function">
    <text evidence="11">Involved in the final reduction of the elongation cycle of fatty acid synthesis (FAS II). Catalyzes the reduction of a carbon-carbon double bond in an enoyl moiety that is covalently linked to an acyl carrier protein (ACP).</text>
</comment>
<dbReference type="NCBIfam" id="NF043048">
    <property type="entry name" value="EnoyACPredFabV"/>
    <property type="match status" value="1"/>
</dbReference>
<evidence type="ECO:0000256" key="8">
    <source>
        <dbReference type="ARBA" id="ARBA00048302"/>
    </source>
</evidence>
<comment type="catalytic activity">
    <reaction evidence="8">
        <text>a 2,3-saturated acyl-CoA + NAD(+) = a (2E)-enoyl-CoA + NADH + H(+)</text>
        <dbReference type="Rhea" id="RHEA:18177"/>
        <dbReference type="ChEBI" id="CHEBI:15378"/>
        <dbReference type="ChEBI" id="CHEBI:57540"/>
        <dbReference type="ChEBI" id="CHEBI:57945"/>
        <dbReference type="ChEBI" id="CHEBI:58856"/>
        <dbReference type="ChEBI" id="CHEBI:65111"/>
        <dbReference type="EC" id="1.3.1.44"/>
    </reaction>
</comment>
<feature type="site" description="Plays an important role in discriminating NADH against NADPH" evidence="11">
    <location>
        <position position="75"/>
    </location>
</feature>
<feature type="binding site" evidence="11">
    <location>
        <begin position="48"/>
        <end position="53"/>
    </location>
    <ligand>
        <name>NAD(+)</name>
        <dbReference type="ChEBI" id="CHEBI:57540"/>
    </ligand>
</feature>
<feature type="binding site" evidence="11">
    <location>
        <begin position="140"/>
        <end position="141"/>
    </location>
    <ligand>
        <name>NAD(+)</name>
        <dbReference type="ChEBI" id="CHEBI:57540"/>
    </ligand>
</feature>
<evidence type="ECO:0000259" key="13">
    <source>
        <dbReference type="Pfam" id="PF12241"/>
    </source>
</evidence>
<evidence type="ECO:0000256" key="5">
    <source>
        <dbReference type="ARBA" id="ARBA00023027"/>
    </source>
</evidence>
<comment type="catalytic activity">
    <reaction evidence="9 11">
        <text>a 2,3-saturated acyl-[ACP] + NAD(+) = a (2E)-enoyl-[ACP] + NADH + H(+)</text>
        <dbReference type="Rhea" id="RHEA:10240"/>
        <dbReference type="Rhea" id="RHEA-COMP:9925"/>
        <dbReference type="Rhea" id="RHEA-COMP:9926"/>
        <dbReference type="ChEBI" id="CHEBI:15378"/>
        <dbReference type="ChEBI" id="CHEBI:57540"/>
        <dbReference type="ChEBI" id="CHEBI:57945"/>
        <dbReference type="ChEBI" id="CHEBI:78784"/>
        <dbReference type="ChEBI" id="CHEBI:78785"/>
        <dbReference type="EC" id="1.3.1.9"/>
    </reaction>
</comment>
<protein>
    <recommendedName>
        <fullName evidence="11">Enoyl-[acyl-carrier-protein] reductase [NADH]</fullName>
        <shortName evidence="11">ENR</shortName>
        <ecNumber evidence="11">1.3.1.9</ecNumber>
    </recommendedName>
</protein>
<dbReference type="InterPro" id="IPR010758">
    <property type="entry name" value="Trans-2-enoyl-CoA_reductase"/>
</dbReference>
<organism evidence="15 16">
    <name type="scientific">Aerosticca soli</name>
    <dbReference type="NCBI Taxonomy" id="2010829"/>
    <lineage>
        <taxon>Bacteria</taxon>
        <taxon>Pseudomonadati</taxon>
        <taxon>Pseudomonadota</taxon>
        <taxon>Gammaproteobacteria</taxon>
        <taxon>Lysobacterales</taxon>
        <taxon>Rhodanobacteraceae</taxon>
        <taxon>Aerosticca</taxon>
    </lineage>
</organism>
<reference evidence="16" key="1">
    <citation type="submission" date="2018-04" db="EMBL/GenBank/DDBJ databases">
        <authorList>
            <person name="Watanabe M."/>
            <person name="Kojima H."/>
        </authorList>
    </citation>
    <scope>NUCLEOTIDE SEQUENCE [LARGE SCALE GENOMIC DNA]</scope>
    <source>
        <strain evidence="16">Dysh456</strain>
    </source>
</reference>
<evidence type="ECO:0000313" key="15">
    <source>
        <dbReference type="EMBL" id="BBD80319.1"/>
    </source>
</evidence>
<reference evidence="16" key="2">
    <citation type="submission" date="2018-06" db="EMBL/GenBank/DDBJ databases">
        <title>Genome sequence of Rhodanobacteraceae bacterium strain Dysh456.</title>
        <authorList>
            <person name="Fukui M."/>
        </authorList>
    </citation>
    <scope>NUCLEOTIDE SEQUENCE [LARGE SCALE GENOMIC DNA]</scope>
    <source>
        <strain evidence="16">Dysh456</strain>
    </source>
</reference>
<feature type="binding site" evidence="11">
    <location>
        <position position="226"/>
    </location>
    <ligand>
        <name>substrate</name>
    </ligand>
</feature>
<evidence type="ECO:0000256" key="11">
    <source>
        <dbReference type="HAMAP-Rule" id="MF_01838"/>
    </source>
</evidence>
<keyword evidence="6 11" id="KW-0443">Lipid metabolism</keyword>
<dbReference type="EMBL" id="AP018560">
    <property type="protein sequence ID" value="BBD80319.1"/>
    <property type="molecule type" value="Genomic_DNA"/>
</dbReference>
<keyword evidence="2 11" id="KW-0444">Lipid biosynthesis</keyword>
<dbReference type="Pfam" id="PF12241">
    <property type="entry name" value="Enoyl_reductase"/>
    <property type="match status" value="1"/>
</dbReference>
<evidence type="ECO:0000256" key="3">
    <source>
        <dbReference type="ARBA" id="ARBA00022832"/>
    </source>
</evidence>
<evidence type="ECO:0000259" key="14">
    <source>
        <dbReference type="Pfam" id="PF12242"/>
    </source>
</evidence>
<keyword evidence="7 11" id="KW-0275">Fatty acid biosynthesis</keyword>
<dbReference type="RefSeq" id="WP_126538195.1">
    <property type="nucleotide sequence ID" value="NZ_AP018560.1"/>
</dbReference>
<dbReference type="GO" id="GO:0006633">
    <property type="term" value="P:fatty acid biosynthetic process"/>
    <property type="evidence" value="ECO:0007669"/>
    <property type="project" value="UniProtKB-UniRule"/>
</dbReference>
<comment type="pathway">
    <text evidence="11">Lipid metabolism; fatty acid biosynthesis.</text>
</comment>
<evidence type="ECO:0000313" key="16">
    <source>
        <dbReference type="Proteomes" id="UP000270530"/>
    </source>
</evidence>
<dbReference type="Proteomes" id="UP000270530">
    <property type="component" value="Chromosome"/>
</dbReference>
<comment type="subunit">
    <text evidence="1 11">Monomer.</text>
</comment>
<dbReference type="Pfam" id="PF07055">
    <property type="entry name" value="Eno-Rase_FAD_bd"/>
    <property type="match status" value="1"/>
</dbReference>
<keyword evidence="3 11" id="KW-0276">Fatty acid metabolism</keyword>
<dbReference type="FunFam" id="3.40.50.720:FF:000221">
    <property type="entry name" value="Enoyl-[acyl-carrier-protein] reductase [NADH]"/>
    <property type="match status" value="1"/>
</dbReference>
<dbReference type="EC" id="1.3.1.9" evidence="11"/>
<dbReference type="Gene3D" id="3.40.50.720">
    <property type="entry name" value="NAD(P)-binding Rossmann-like Domain"/>
    <property type="match status" value="1"/>
</dbReference>
<dbReference type="KEGG" id="rbd:ALSL_1666"/>
<dbReference type="Pfam" id="PF12242">
    <property type="entry name" value="Eno-Rase_NADH_b"/>
    <property type="match status" value="1"/>
</dbReference>
<feature type="binding site" evidence="11">
    <location>
        <begin position="74"/>
        <end position="75"/>
    </location>
    <ligand>
        <name>NAD(+)</name>
        <dbReference type="ChEBI" id="CHEBI:57540"/>
    </ligand>
</feature>
<feature type="binding site" evidence="11">
    <location>
        <position position="245"/>
    </location>
    <ligand>
        <name>NAD(+)</name>
        <dbReference type="ChEBI" id="CHEBI:57540"/>
    </ligand>
</feature>
<dbReference type="GO" id="GO:0050343">
    <property type="term" value="F:trans-2-enoyl-CoA reductase (NADH) activity"/>
    <property type="evidence" value="ECO:0007669"/>
    <property type="project" value="UniProtKB-EC"/>
</dbReference>
<dbReference type="GO" id="GO:0051287">
    <property type="term" value="F:NAD binding"/>
    <property type="evidence" value="ECO:0007669"/>
    <property type="project" value="UniProtKB-UniRule"/>
</dbReference>
<evidence type="ECO:0000256" key="1">
    <source>
        <dbReference type="ARBA" id="ARBA00011245"/>
    </source>
</evidence>
<proteinExistence type="inferred from homology"/>
<dbReference type="PANTHER" id="PTHR37480">
    <property type="entry name" value="ENOYL-[ACYL-CARRIER-PROTEIN] REDUCTASE [NADH]"/>
    <property type="match status" value="1"/>
</dbReference>
<feature type="domain" description="Enoyl reductase FAD binding" evidence="12">
    <location>
        <begin position="325"/>
        <end position="388"/>
    </location>
</feature>
<sequence>MIIHPKVRGFICTTAHPVGCERNVLEQIDITRAQGGLGAGPKRVLVIGASTGYGLASRITAAFGYGAATLGVFFEKPSSLTKTGTAGWYNAAAFDAYAKQAGLYSRSINADAFADATREQAIELIRREMGGPIDLVVYSLASPVRKLPDSGEVVRSAIKPIGAPFTATSIDTNRDSVVEVTVEPATEKEIEDTVKVMGGEDWALWIDALAAAGLLAPRAVTLAYSYVGTSITWPIYWHGTLGRAKQHLEATARALAARHAGLAAYVGVMKSVVTQASAAIPVIPLYVSLVFKVMKEKGLHEGTIEQANRLFRDRLYRQDGAPPPTDAEGRLRLDDWELREDVQEAVKALWPKVTTENLYQLTDYAGYKHDFLKLFGFGRTDVDYDADVDADRRFDVIELTP</sequence>
<dbReference type="InterPro" id="IPR050048">
    <property type="entry name" value="FabV-like_NADH_b"/>
</dbReference>
<dbReference type="UniPathway" id="UPA00094"/>
<feature type="binding site" evidence="11">
    <location>
        <begin position="111"/>
        <end position="112"/>
    </location>
    <ligand>
        <name>NAD(+)</name>
        <dbReference type="ChEBI" id="CHEBI:57540"/>
    </ligand>
</feature>
<dbReference type="InterPro" id="IPR024910">
    <property type="entry name" value="Enoyl-CoA_Rdtase_cat_dom"/>
</dbReference>
<name>A0A2Z6E745_9GAMM</name>
<feature type="domain" description="Trans-2-enoyl-CoA reductase catalytic" evidence="13">
    <location>
        <begin position="82"/>
        <end position="316"/>
    </location>
</feature>
<evidence type="ECO:0000256" key="4">
    <source>
        <dbReference type="ARBA" id="ARBA00023002"/>
    </source>
</evidence>
<dbReference type="HAMAP" id="MF_01838">
    <property type="entry name" value="FabV_reductase"/>
    <property type="match status" value="1"/>
</dbReference>
<comment type="similarity">
    <text evidence="10 11">Belongs to the TER reductase family.</text>
</comment>
<evidence type="ECO:0000256" key="9">
    <source>
        <dbReference type="ARBA" id="ARBA00048572"/>
    </source>
</evidence>
<dbReference type="InterPro" id="IPR024906">
    <property type="entry name" value="Eno_Rdtase_FAD-bd_dom"/>
</dbReference>
<dbReference type="PANTHER" id="PTHR37480:SF1">
    <property type="entry name" value="ENOYL-[ACYL-CARRIER-PROTEIN] REDUCTASE [NADH]"/>
    <property type="match status" value="1"/>
</dbReference>